<keyword evidence="1" id="KW-0812">Transmembrane</keyword>
<evidence type="ECO:0000313" key="3">
    <source>
        <dbReference type="Proteomes" id="UP000183629"/>
    </source>
</evidence>
<keyword evidence="1" id="KW-1133">Transmembrane helix</keyword>
<keyword evidence="3" id="KW-1185">Reference proteome</keyword>
<organism evidence="2 3">
    <name type="scientific">Streptococcus gallolyticus</name>
    <dbReference type="NCBI Taxonomy" id="315405"/>
    <lineage>
        <taxon>Bacteria</taxon>
        <taxon>Bacillati</taxon>
        <taxon>Bacillota</taxon>
        <taxon>Bacilli</taxon>
        <taxon>Lactobacillales</taxon>
        <taxon>Streptococcaceae</taxon>
        <taxon>Streptococcus</taxon>
    </lineage>
</organism>
<dbReference type="AlphaFoldDB" id="A0A1I7IWB9"/>
<reference evidence="3" key="1">
    <citation type="submission" date="2016-10" db="EMBL/GenBank/DDBJ databases">
        <authorList>
            <person name="Varghese N."/>
            <person name="Submissions S."/>
        </authorList>
    </citation>
    <scope>NUCLEOTIDE SEQUENCE [LARGE SCALE GENOMIC DNA]</scope>
    <source>
        <strain evidence="3">LMG 15572</strain>
    </source>
</reference>
<keyword evidence="1" id="KW-0472">Membrane</keyword>
<proteinExistence type="predicted"/>
<dbReference type="Proteomes" id="UP000183629">
    <property type="component" value="Unassembled WGS sequence"/>
</dbReference>
<dbReference type="EMBL" id="FPBN01000006">
    <property type="protein sequence ID" value="SFU77214.1"/>
    <property type="molecule type" value="Genomic_DNA"/>
</dbReference>
<feature type="transmembrane region" description="Helical" evidence="1">
    <location>
        <begin position="43"/>
        <end position="62"/>
    </location>
</feature>
<protein>
    <submittedName>
        <fullName evidence="2">Uncharacterized protein</fullName>
    </submittedName>
</protein>
<evidence type="ECO:0000256" key="1">
    <source>
        <dbReference type="SAM" id="Phobius"/>
    </source>
</evidence>
<gene>
    <name evidence="2" type="ORF">SAMN05660328_106100</name>
</gene>
<dbReference type="RefSeq" id="WP_074658217.1">
    <property type="nucleotide sequence ID" value="NZ_CP113954.2"/>
</dbReference>
<sequence>MKEALNFMKDYKTRKNALISTLILIFIGIIMMLFDYFVYGENFWNSTTYNLLFGGIFALHLYKICFKKDKK</sequence>
<accession>A0A1I7IWB9</accession>
<evidence type="ECO:0000313" key="2">
    <source>
        <dbReference type="EMBL" id="SFU77214.1"/>
    </source>
</evidence>
<feature type="transmembrane region" description="Helical" evidence="1">
    <location>
        <begin position="17"/>
        <end position="37"/>
    </location>
</feature>
<name>A0A1I7IWB9_9STRE</name>